<evidence type="ECO:0000256" key="2">
    <source>
        <dbReference type="ARBA" id="ARBA00022679"/>
    </source>
</evidence>
<dbReference type="Pfam" id="PF05971">
    <property type="entry name" value="Methyltransf_10"/>
    <property type="match status" value="1"/>
</dbReference>
<keyword evidence="1" id="KW-0489">Methyltransferase</keyword>
<reference evidence="4" key="1">
    <citation type="submission" date="2020-11" db="EMBL/GenBank/DDBJ databases">
        <authorList>
            <consortium name="DOE Joint Genome Institute"/>
            <person name="Ahrendt S."/>
            <person name="Riley R."/>
            <person name="Andreopoulos W."/>
            <person name="Labutti K."/>
            <person name="Pangilinan J."/>
            <person name="Ruiz-Duenas F.J."/>
            <person name="Barrasa J.M."/>
            <person name="Sanchez-Garcia M."/>
            <person name="Camarero S."/>
            <person name="Miyauchi S."/>
            <person name="Serrano A."/>
            <person name="Linde D."/>
            <person name="Babiker R."/>
            <person name="Drula E."/>
            <person name="Ayuso-Fernandez I."/>
            <person name="Pacheco R."/>
            <person name="Padilla G."/>
            <person name="Ferreira P."/>
            <person name="Barriuso J."/>
            <person name="Kellner H."/>
            <person name="Castanera R."/>
            <person name="Alfaro M."/>
            <person name="Ramirez L."/>
            <person name="Pisabarro A.G."/>
            <person name="Kuo A."/>
            <person name="Tritt A."/>
            <person name="Lipzen A."/>
            <person name="He G."/>
            <person name="Yan M."/>
            <person name="Ng V."/>
            <person name="Cullen D."/>
            <person name="Martin F."/>
            <person name="Rosso M.-N."/>
            <person name="Henrissat B."/>
            <person name="Hibbett D."/>
            <person name="Martinez A.T."/>
            <person name="Grigoriev I.V."/>
        </authorList>
    </citation>
    <scope>NUCLEOTIDE SEQUENCE</scope>
    <source>
        <strain evidence="4">CBS 506.95</strain>
    </source>
</reference>
<protein>
    <recommendedName>
        <fullName evidence="6">U6 small nuclear RNA (adenine-(43)-N(6))-methyltransferase</fullName>
    </recommendedName>
</protein>
<dbReference type="GO" id="GO:0005634">
    <property type="term" value="C:nucleus"/>
    <property type="evidence" value="ECO:0007669"/>
    <property type="project" value="TreeGrafter"/>
</dbReference>
<dbReference type="GO" id="GO:0070475">
    <property type="term" value="P:rRNA base methylation"/>
    <property type="evidence" value="ECO:0007669"/>
    <property type="project" value="TreeGrafter"/>
</dbReference>
<sequence>MHPRNPYRAPPDFDSLAQSYPELKRCLVISTKNAGGQFVTINFRDEVALRKLTEAIMFRDFGVKLKIPDDRLCPPIPNRMNYVLWIQDVVQHTLGINAQKQGEIIRGVDIGTGATAIYPVLLSSLEKTWEMVGTEIDDASYLCASSNIETNHLQSRIKIVKAEKLNPILQPLNGVIEDSMYHFTMCNPPFYSSSKEIESLAKGKHLPPNAVCTGSTTEMIYPGGEVAFVGKMVDESTTYRRQCRWYTSMLGKLSSVEKIVQRLRSHNIANYAITEFIQGRTRRWAVAWSFFEDRLPDSISRMNVSSSHPLSTYMPPRNTLSQPLQSSTAVDLRNIETALENALKLVQRITLTVTSDDQPPNAQVYILEAAQNTWSRSARRQQRHGGSLDFSNPPSSAITMVCSVKVSQGSPISEVPLQNKSYQADEWSEVLDGLDEDDDMDIDDSSTVEEKKRPDTQHTQKPLSLVFQWLSGEDRAMFESFASHVGRKVGVVVSSTNSSN</sequence>
<dbReference type="PANTHER" id="PTHR13393">
    <property type="entry name" value="SAM-DEPENDENT METHYLTRANSFERASE"/>
    <property type="match status" value="1"/>
</dbReference>
<dbReference type="AlphaFoldDB" id="A0A9P6JLA2"/>
<evidence type="ECO:0008006" key="6">
    <source>
        <dbReference type="Google" id="ProtNLM"/>
    </source>
</evidence>
<dbReference type="PANTHER" id="PTHR13393:SF0">
    <property type="entry name" value="RNA N6-ADENOSINE-METHYLTRANSFERASE METTL16"/>
    <property type="match status" value="1"/>
</dbReference>
<dbReference type="SUPFAM" id="SSF53335">
    <property type="entry name" value="S-adenosyl-L-methionine-dependent methyltransferases"/>
    <property type="match status" value="1"/>
</dbReference>
<dbReference type="InterPro" id="IPR010286">
    <property type="entry name" value="METTL16/RlmF"/>
</dbReference>
<feature type="compositionally biased region" description="Basic and acidic residues" evidence="3">
    <location>
        <begin position="448"/>
        <end position="458"/>
    </location>
</feature>
<dbReference type="GO" id="GO:0008168">
    <property type="term" value="F:methyltransferase activity"/>
    <property type="evidence" value="ECO:0007669"/>
    <property type="project" value="UniProtKB-KW"/>
</dbReference>
<dbReference type="OrthoDB" id="514248at2759"/>
<keyword evidence="2" id="KW-0808">Transferase</keyword>
<evidence type="ECO:0000256" key="3">
    <source>
        <dbReference type="SAM" id="MobiDB-lite"/>
    </source>
</evidence>
<evidence type="ECO:0000313" key="5">
    <source>
        <dbReference type="Proteomes" id="UP000807306"/>
    </source>
</evidence>
<dbReference type="EMBL" id="MU157888">
    <property type="protein sequence ID" value="KAF9525107.1"/>
    <property type="molecule type" value="Genomic_DNA"/>
</dbReference>
<feature type="region of interest" description="Disordered" evidence="3">
    <location>
        <begin position="433"/>
        <end position="460"/>
    </location>
</feature>
<dbReference type="Gene3D" id="3.40.50.150">
    <property type="entry name" value="Vaccinia Virus protein VP39"/>
    <property type="match status" value="1"/>
</dbReference>
<organism evidence="4 5">
    <name type="scientific">Crepidotus variabilis</name>
    <dbReference type="NCBI Taxonomy" id="179855"/>
    <lineage>
        <taxon>Eukaryota</taxon>
        <taxon>Fungi</taxon>
        <taxon>Dikarya</taxon>
        <taxon>Basidiomycota</taxon>
        <taxon>Agaricomycotina</taxon>
        <taxon>Agaricomycetes</taxon>
        <taxon>Agaricomycetidae</taxon>
        <taxon>Agaricales</taxon>
        <taxon>Agaricineae</taxon>
        <taxon>Crepidotaceae</taxon>
        <taxon>Crepidotus</taxon>
    </lineage>
</organism>
<gene>
    <name evidence="4" type="ORF">CPB83DRAFT_897251</name>
</gene>
<accession>A0A9P6JLA2</accession>
<proteinExistence type="predicted"/>
<comment type="caution">
    <text evidence="4">The sequence shown here is derived from an EMBL/GenBank/DDBJ whole genome shotgun (WGS) entry which is preliminary data.</text>
</comment>
<feature type="compositionally biased region" description="Acidic residues" evidence="3">
    <location>
        <begin position="433"/>
        <end position="447"/>
    </location>
</feature>
<dbReference type="Proteomes" id="UP000807306">
    <property type="component" value="Unassembled WGS sequence"/>
</dbReference>
<dbReference type="InterPro" id="IPR029063">
    <property type="entry name" value="SAM-dependent_MTases_sf"/>
</dbReference>
<name>A0A9P6JLA2_9AGAR</name>
<evidence type="ECO:0000313" key="4">
    <source>
        <dbReference type="EMBL" id="KAF9525107.1"/>
    </source>
</evidence>
<keyword evidence="5" id="KW-1185">Reference proteome</keyword>
<evidence type="ECO:0000256" key="1">
    <source>
        <dbReference type="ARBA" id="ARBA00022603"/>
    </source>
</evidence>